<keyword evidence="10" id="KW-0482">Metalloprotease</keyword>
<gene>
    <name evidence="14" type="ORF">SAMN05216474_3095</name>
</gene>
<protein>
    <submittedName>
        <fullName evidence="14">Zn-dependent protease (Includes SpoIVFB)</fullName>
    </submittedName>
</protein>
<evidence type="ECO:0000313" key="15">
    <source>
        <dbReference type="Proteomes" id="UP000236454"/>
    </source>
</evidence>
<comment type="similarity">
    <text evidence="3">Belongs to the peptidase M50B family.</text>
</comment>
<dbReference type="STRING" id="477690.SAMN05216474_3095"/>
<comment type="subcellular location">
    <subcellularLocation>
        <location evidence="2">Membrane</location>
        <topology evidence="2">Multi-pass membrane protein</topology>
    </subcellularLocation>
</comment>
<dbReference type="GO" id="GO:0006508">
    <property type="term" value="P:proteolysis"/>
    <property type="evidence" value="ECO:0007669"/>
    <property type="project" value="UniProtKB-KW"/>
</dbReference>
<dbReference type="AlphaFoldDB" id="A0A1I7BUK1"/>
<keyword evidence="15" id="KW-1185">Reference proteome</keyword>
<feature type="transmembrane region" description="Helical" evidence="12">
    <location>
        <begin position="99"/>
        <end position="120"/>
    </location>
</feature>
<keyword evidence="8" id="KW-0862">Zinc</keyword>
<evidence type="ECO:0000259" key="13">
    <source>
        <dbReference type="Pfam" id="PF02163"/>
    </source>
</evidence>
<dbReference type="InterPro" id="IPR008915">
    <property type="entry name" value="Peptidase_M50"/>
</dbReference>
<evidence type="ECO:0000256" key="7">
    <source>
        <dbReference type="ARBA" id="ARBA00022801"/>
    </source>
</evidence>
<name>A0A1I7BUK1_9FLAO</name>
<dbReference type="GO" id="GO:0046872">
    <property type="term" value="F:metal ion binding"/>
    <property type="evidence" value="ECO:0007669"/>
    <property type="project" value="UniProtKB-KW"/>
</dbReference>
<keyword evidence="9 12" id="KW-1133">Transmembrane helix</keyword>
<organism evidence="14 15">
    <name type="scientific">Lishizhenia tianjinensis</name>
    <dbReference type="NCBI Taxonomy" id="477690"/>
    <lineage>
        <taxon>Bacteria</taxon>
        <taxon>Pseudomonadati</taxon>
        <taxon>Bacteroidota</taxon>
        <taxon>Flavobacteriia</taxon>
        <taxon>Flavobacteriales</taxon>
        <taxon>Crocinitomicaceae</taxon>
        <taxon>Lishizhenia</taxon>
    </lineage>
</organism>
<feature type="transmembrane region" description="Helical" evidence="12">
    <location>
        <begin position="21"/>
        <end position="41"/>
    </location>
</feature>
<keyword evidence="7" id="KW-0378">Hydrolase</keyword>
<dbReference type="PANTHER" id="PTHR39188:SF3">
    <property type="entry name" value="STAGE IV SPORULATION PROTEIN FB"/>
    <property type="match status" value="1"/>
</dbReference>
<accession>A0A1I7BUK1</accession>
<feature type="transmembrane region" description="Helical" evidence="12">
    <location>
        <begin position="47"/>
        <end position="69"/>
    </location>
</feature>
<evidence type="ECO:0000256" key="8">
    <source>
        <dbReference type="ARBA" id="ARBA00022833"/>
    </source>
</evidence>
<keyword evidence="6" id="KW-0479">Metal-binding</keyword>
<dbReference type="Pfam" id="PF02163">
    <property type="entry name" value="Peptidase_M50"/>
    <property type="match status" value="1"/>
</dbReference>
<feature type="domain" description="Peptidase M50" evidence="13">
    <location>
        <begin position="47"/>
        <end position="119"/>
    </location>
</feature>
<evidence type="ECO:0000256" key="1">
    <source>
        <dbReference type="ARBA" id="ARBA00001947"/>
    </source>
</evidence>
<evidence type="ECO:0000256" key="3">
    <source>
        <dbReference type="ARBA" id="ARBA00007931"/>
    </source>
</evidence>
<feature type="transmembrane region" description="Helical" evidence="12">
    <location>
        <begin position="188"/>
        <end position="205"/>
    </location>
</feature>
<feature type="transmembrane region" description="Helical" evidence="12">
    <location>
        <begin position="126"/>
        <end position="144"/>
    </location>
</feature>
<reference evidence="14 15" key="1">
    <citation type="submission" date="2016-10" db="EMBL/GenBank/DDBJ databases">
        <authorList>
            <person name="de Groot N.N."/>
        </authorList>
    </citation>
    <scope>NUCLEOTIDE SEQUENCE [LARGE SCALE GENOMIC DNA]</scope>
    <source>
        <strain evidence="14 15">CGMCC 1.7005</strain>
    </source>
</reference>
<comment type="cofactor">
    <cofactor evidence="1">
        <name>Zn(2+)</name>
        <dbReference type="ChEBI" id="CHEBI:29105"/>
    </cofactor>
</comment>
<evidence type="ECO:0000256" key="4">
    <source>
        <dbReference type="ARBA" id="ARBA00022670"/>
    </source>
</evidence>
<evidence type="ECO:0000256" key="9">
    <source>
        <dbReference type="ARBA" id="ARBA00022989"/>
    </source>
</evidence>
<evidence type="ECO:0000256" key="2">
    <source>
        <dbReference type="ARBA" id="ARBA00004141"/>
    </source>
</evidence>
<keyword evidence="4 14" id="KW-0645">Protease</keyword>
<dbReference type="Proteomes" id="UP000236454">
    <property type="component" value="Unassembled WGS sequence"/>
</dbReference>
<evidence type="ECO:0000256" key="10">
    <source>
        <dbReference type="ARBA" id="ARBA00023049"/>
    </source>
</evidence>
<keyword evidence="5 12" id="KW-0812">Transmembrane</keyword>
<evidence type="ECO:0000256" key="5">
    <source>
        <dbReference type="ARBA" id="ARBA00022692"/>
    </source>
</evidence>
<evidence type="ECO:0000313" key="14">
    <source>
        <dbReference type="EMBL" id="SFT90829.1"/>
    </source>
</evidence>
<evidence type="ECO:0000256" key="6">
    <source>
        <dbReference type="ARBA" id="ARBA00022723"/>
    </source>
</evidence>
<dbReference type="GO" id="GO:0016020">
    <property type="term" value="C:membrane"/>
    <property type="evidence" value="ECO:0007669"/>
    <property type="project" value="UniProtKB-SubCell"/>
</dbReference>
<evidence type="ECO:0000256" key="11">
    <source>
        <dbReference type="ARBA" id="ARBA00023136"/>
    </source>
</evidence>
<dbReference type="OrthoDB" id="8772544at2"/>
<dbReference type="RefSeq" id="WP_090253189.1">
    <property type="nucleotide sequence ID" value="NZ_FPAS01000007.1"/>
</dbReference>
<dbReference type="EMBL" id="FPAS01000007">
    <property type="protein sequence ID" value="SFT90829.1"/>
    <property type="molecule type" value="Genomic_DNA"/>
</dbReference>
<dbReference type="GO" id="GO:0008237">
    <property type="term" value="F:metallopeptidase activity"/>
    <property type="evidence" value="ECO:0007669"/>
    <property type="project" value="UniProtKB-KW"/>
</dbReference>
<feature type="transmembrane region" description="Helical" evidence="12">
    <location>
        <begin position="281"/>
        <end position="303"/>
    </location>
</feature>
<feature type="transmembrane region" description="Helical" evidence="12">
    <location>
        <begin position="165"/>
        <end position="182"/>
    </location>
</feature>
<sequence length="314" mass="35800">MDEFESYYPQKPHLVEKESRGNMASTVFSLLLFIITFAWFLGGDYSLIFMLVAVLVIHELGHFALMKLFNYKNVRMLFIPLMGAFVHGKKKIYSQKERALVLLAGPLPGIIVGLACLYFGSDTEMSWLLEIGVLFLVLNVLNLIPLDPLDGGQLLKNMFFGKFELLQLIFALLSSLTVIVAGWIWQEWIIVAFGFFLGVRVRNIQKLYNIRKDMKEEHLAYVSTYEELSNKDFAGIKQIVMEYTPALKVYEEQAPQEKFDAIIASQVNGVLIAPTKRDASFLFKLVVMAIWIASFVASIYMVLNTNFSTIFNEL</sequence>
<keyword evidence="11 12" id="KW-0472">Membrane</keyword>
<dbReference type="PANTHER" id="PTHR39188">
    <property type="entry name" value="MEMBRANE-ASSOCIATED ZINC METALLOPROTEASE M50B"/>
    <property type="match status" value="1"/>
</dbReference>
<proteinExistence type="inferred from homology"/>
<evidence type="ECO:0000256" key="12">
    <source>
        <dbReference type="SAM" id="Phobius"/>
    </source>
</evidence>